<dbReference type="Pfam" id="PF00950">
    <property type="entry name" value="ABC-3"/>
    <property type="match status" value="1"/>
</dbReference>
<dbReference type="Gene3D" id="1.10.3470.10">
    <property type="entry name" value="ABC transporter involved in vitamin B12 uptake, BtuC"/>
    <property type="match status" value="1"/>
</dbReference>
<evidence type="ECO:0000256" key="6">
    <source>
        <dbReference type="SAM" id="Phobius"/>
    </source>
</evidence>
<dbReference type="InterPro" id="IPR001626">
    <property type="entry name" value="ABC_TroCD"/>
</dbReference>
<feature type="transmembrane region" description="Helical" evidence="6">
    <location>
        <begin position="134"/>
        <end position="158"/>
    </location>
</feature>
<feature type="transmembrane region" description="Helical" evidence="6">
    <location>
        <begin position="208"/>
        <end position="231"/>
    </location>
</feature>
<dbReference type="RefSeq" id="WP_390226161.1">
    <property type="nucleotide sequence ID" value="NZ_JBHTAA010000015.1"/>
</dbReference>
<evidence type="ECO:0000256" key="2">
    <source>
        <dbReference type="ARBA" id="ARBA00008034"/>
    </source>
</evidence>
<dbReference type="GO" id="GO:0016020">
    <property type="term" value="C:membrane"/>
    <property type="evidence" value="ECO:0007669"/>
    <property type="project" value="UniProtKB-SubCell"/>
</dbReference>
<keyword evidence="5 6" id="KW-0472">Membrane</keyword>
<accession>A0ABD5ZK91</accession>
<feature type="transmembrane region" description="Helical" evidence="6">
    <location>
        <begin position="265"/>
        <end position="287"/>
    </location>
</feature>
<evidence type="ECO:0000313" key="8">
    <source>
        <dbReference type="Proteomes" id="UP001596481"/>
    </source>
</evidence>
<protein>
    <submittedName>
        <fullName evidence="7">Metal ABC transporter permease</fullName>
    </submittedName>
</protein>
<feature type="transmembrane region" description="Helical" evidence="6">
    <location>
        <begin position="293"/>
        <end position="314"/>
    </location>
</feature>
<keyword evidence="8" id="KW-1185">Reference proteome</keyword>
<evidence type="ECO:0000256" key="5">
    <source>
        <dbReference type="ARBA" id="ARBA00023136"/>
    </source>
</evidence>
<evidence type="ECO:0000256" key="1">
    <source>
        <dbReference type="ARBA" id="ARBA00004141"/>
    </source>
</evidence>
<proteinExistence type="inferred from homology"/>
<comment type="caution">
    <text evidence="7">The sequence shown here is derived from an EMBL/GenBank/DDBJ whole genome shotgun (WGS) entry which is preliminary data.</text>
</comment>
<keyword evidence="3 6" id="KW-0812">Transmembrane</keyword>
<organism evidence="7 8">
    <name type="scientific">Haloferax namakaokahaiae</name>
    <dbReference type="NCBI Taxonomy" id="1748331"/>
    <lineage>
        <taxon>Archaea</taxon>
        <taxon>Methanobacteriati</taxon>
        <taxon>Methanobacteriota</taxon>
        <taxon>Stenosarchaea group</taxon>
        <taxon>Halobacteria</taxon>
        <taxon>Halobacteriales</taxon>
        <taxon>Haloferacaceae</taxon>
        <taxon>Haloferax</taxon>
    </lineage>
</organism>
<comment type="subcellular location">
    <subcellularLocation>
        <location evidence="1">Membrane</location>
        <topology evidence="1">Multi-pass membrane protein</topology>
    </subcellularLocation>
</comment>
<dbReference type="PANTHER" id="PTHR30477">
    <property type="entry name" value="ABC-TRANSPORTER METAL-BINDING PROTEIN"/>
    <property type="match status" value="1"/>
</dbReference>
<dbReference type="Proteomes" id="UP001596481">
    <property type="component" value="Unassembled WGS sequence"/>
</dbReference>
<dbReference type="InterPro" id="IPR037294">
    <property type="entry name" value="ABC_BtuC-like"/>
</dbReference>
<dbReference type="PANTHER" id="PTHR30477:SF0">
    <property type="entry name" value="METAL TRANSPORT SYSTEM MEMBRANE PROTEIN TM_0125-RELATED"/>
    <property type="match status" value="1"/>
</dbReference>
<feature type="transmembrane region" description="Helical" evidence="6">
    <location>
        <begin position="106"/>
        <end position="127"/>
    </location>
</feature>
<sequence>MLAGDIGMPLFFVDPLTGLFDWFLRVVVGEGFSLLAEATGLEFLDYPYMQRAYLSVLCIALVGPLVGSFLVYRDLSMVGDTLAHTAFAGVAVALFLDATFDVVVSPLLGALVVAVVAALLVQVLIEFTDTRSDAVLAMVLTGGFALGSVLISITGGGISVGINQYLFGSLATVSRGDVGLLVGMTLVVLAAVVVIYRPLLYVTFDEVAALASGIRVRAVNTLLSVLTAFVVVSAMRIMGVILVAALLVVPVITAAGLSRSYKQSLAVAVLAAEVAGVVGVSLAYVYGLAAGGSIVLVTIGGFLSVTVATSLGVYRS</sequence>
<keyword evidence="4 6" id="KW-1133">Transmembrane helix</keyword>
<comment type="similarity">
    <text evidence="2">Belongs to the ABC-3 integral membrane protein family.</text>
</comment>
<evidence type="ECO:0000256" key="3">
    <source>
        <dbReference type="ARBA" id="ARBA00022692"/>
    </source>
</evidence>
<dbReference type="AlphaFoldDB" id="A0ABD5ZK91"/>
<dbReference type="SUPFAM" id="SSF81345">
    <property type="entry name" value="ABC transporter involved in vitamin B12 uptake, BtuC"/>
    <property type="match status" value="1"/>
</dbReference>
<feature type="transmembrane region" description="Helical" evidence="6">
    <location>
        <begin position="178"/>
        <end position="196"/>
    </location>
</feature>
<evidence type="ECO:0000313" key="7">
    <source>
        <dbReference type="EMBL" id="MFC7205437.1"/>
    </source>
</evidence>
<reference evidence="7 8" key="1">
    <citation type="journal article" date="2019" name="Int. J. Syst. Evol. Microbiol.">
        <title>The Global Catalogue of Microorganisms (GCM) 10K type strain sequencing project: providing services to taxonomists for standard genome sequencing and annotation.</title>
        <authorList>
            <consortium name="The Broad Institute Genomics Platform"/>
            <consortium name="The Broad Institute Genome Sequencing Center for Infectious Disease"/>
            <person name="Wu L."/>
            <person name="Ma J."/>
        </authorList>
    </citation>
    <scope>NUCLEOTIDE SEQUENCE [LARGE SCALE GENOMIC DNA]</scope>
    <source>
        <strain evidence="7 8">DSM 29988</strain>
    </source>
</reference>
<feature type="transmembrane region" description="Helical" evidence="6">
    <location>
        <begin position="237"/>
        <end position="258"/>
    </location>
</feature>
<evidence type="ECO:0000256" key="4">
    <source>
        <dbReference type="ARBA" id="ARBA00022989"/>
    </source>
</evidence>
<name>A0ABD5ZK91_9EURY</name>
<gene>
    <name evidence="7" type="ORF">ACFQJC_18145</name>
</gene>
<dbReference type="EMBL" id="JBHTAA010000015">
    <property type="protein sequence ID" value="MFC7205437.1"/>
    <property type="molecule type" value="Genomic_DNA"/>
</dbReference>
<feature type="transmembrane region" description="Helical" evidence="6">
    <location>
        <begin position="52"/>
        <end position="72"/>
    </location>
</feature>